<protein>
    <recommendedName>
        <fullName evidence="2">aminomethyltransferase</fullName>
        <ecNumber evidence="2">2.1.2.10</ecNumber>
    </recommendedName>
    <alternativeName>
        <fullName evidence="5">Glycine cleavage system T protein</fullName>
    </alternativeName>
</protein>
<keyword evidence="10" id="KW-0489">Methyltransferase</keyword>
<dbReference type="NCBIfam" id="TIGR00528">
    <property type="entry name" value="gcvT"/>
    <property type="match status" value="1"/>
</dbReference>
<dbReference type="Gene3D" id="4.10.1250.10">
    <property type="entry name" value="Aminomethyltransferase fragment"/>
    <property type="match status" value="1"/>
</dbReference>
<dbReference type="InterPro" id="IPR006223">
    <property type="entry name" value="GcvT"/>
</dbReference>
<dbReference type="STRING" id="279058.LT85_2613"/>
<dbReference type="Pfam" id="PF08669">
    <property type="entry name" value="GCV_T_C"/>
    <property type="match status" value="1"/>
</dbReference>
<dbReference type="PANTHER" id="PTHR43757:SF2">
    <property type="entry name" value="AMINOMETHYLTRANSFERASE, MITOCHONDRIAL"/>
    <property type="match status" value="1"/>
</dbReference>
<dbReference type="NCBIfam" id="NF001567">
    <property type="entry name" value="PRK00389.1"/>
    <property type="match status" value="1"/>
</dbReference>
<evidence type="ECO:0000256" key="3">
    <source>
        <dbReference type="ARBA" id="ARBA00022576"/>
    </source>
</evidence>
<dbReference type="GO" id="GO:0008168">
    <property type="term" value="F:methyltransferase activity"/>
    <property type="evidence" value="ECO:0007669"/>
    <property type="project" value="UniProtKB-KW"/>
</dbReference>
<dbReference type="Proteomes" id="UP000030302">
    <property type="component" value="Chromosome"/>
</dbReference>
<dbReference type="InterPro" id="IPR006222">
    <property type="entry name" value="GCVT_N"/>
</dbReference>
<evidence type="ECO:0000259" key="9">
    <source>
        <dbReference type="Pfam" id="PF08669"/>
    </source>
</evidence>
<name>A0A0A1FBA0_9BURK</name>
<feature type="domain" description="Aminomethyltransferase C-terminal" evidence="9">
    <location>
        <begin position="295"/>
        <end position="372"/>
    </location>
</feature>
<dbReference type="Gene3D" id="2.40.30.110">
    <property type="entry name" value="Aminomethyltransferase beta-barrel domains"/>
    <property type="match status" value="1"/>
</dbReference>
<evidence type="ECO:0000256" key="6">
    <source>
        <dbReference type="ARBA" id="ARBA00047665"/>
    </source>
</evidence>
<dbReference type="GO" id="GO:0008483">
    <property type="term" value="F:transaminase activity"/>
    <property type="evidence" value="ECO:0007669"/>
    <property type="project" value="UniProtKB-KW"/>
</dbReference>
<dbReference type="GO" id="GO:0006546">
    <property type="term" value="P:glycine catabolic process"/>
    <property type="evidence" value="ECO:0007669"/>
    <property type="project" value="InterPro"/>
</dbReference>
<keyword evidence="4 10" id="KW-0808">Transferase</keyword>
<comment type="similarity">
    <text evidence="1">Belongs to the GcvT family.</text>
</comment>
<reference evidence="11" key="1">
    <citation type="journal article" date="2014" name="Soil Biol. Biochem.">
        <title>Structure and function of bacterial communities in ageing soils: Insights from the Mendocino ecological staircase.</title>
        <authorList>
            <person name="Uroz S."/>
            <person name="Tech J.J."/>
            <person name="Sawaya N.A."/>
            <person name="Frey-Klett P."/>
            <person name="Leveau J.H.J."/>
        </authorList>
    </citation>
    <scope>NUCLEOTIDE SEQUENCE [LARGE SCALE GENOMIC DNA]</scope>
    <source>
        <strain evidence="11">Cal35</strain>
    </source>
</reference>
<feature type="domain" description="GCVT N-terminal" evidence="8">
    <location>
        <begin position="15"/>
        <end position="266"/>
    </location>
</feature>
<dbReference type="EC" id="2.1.2.10" evidence="2"/>
<dbReference type="InterPro" id="IPR028896">
    <property type="entry name" value="GcvT/YgfZ/DmdA"/>
</dbReference>
<gene>
    <name evidence="10" type="ORF">LT85_2613</name>
</gene>
<evidence type="ECO:0000313" key="11">
    <source>
        <dbReference type="Proteomes" id="UP000030302"/>
    </source>
</evidence>
<evidence type="ECO:0000313" key="10">
    <source>
        <dbReference type="EMBL" id="AIY41771.1"/>
    </source>
</evidence>
<dbReference type="AlphaFoldDB" id="A0A0A1FBA0"/>
<sequence length="380" mass="40229">MSDTSSAAASARTALYDLHLELGAKMVPFAGYDMPLQYPSGILKEHKHTRAEAGLFDVSHMGQLRLSGPDAAAALESLVPVDIVDLPANRQRYAVFTNPQGGILDDLMVSNGGDHLFLVVNAACKQQDTAHLRQHLAGRCEIEELTDRSLLALQGPAAAAVLARLAPESANNPAKMVFMQTGKVTLADAECFISRSGYTGEDGFEISVPNAQAEKLARLLLAQPEVAPIGLGARDSLRLEAGLCLYGHDMDVSTTPVEASLTWALSKVRRADGARAGGYPGAAQIEQHLAQGASRKRVGLLPLERMPVREGAELVDADGKVIGKVTSGGFGPTLDKPVAMGYVEAAFAKIGTPLHAMVRGKAVPVEVAAMPFTPARYFRG</sequence>
<evidence type="ECO:0000256" key="2">
    <source>
        <dbReference type="ARBA" id="ARBA00012616"/>
    </source>
</evidence>
<dbReference type="OrthoDB" id="9774591at2"/>
<proteinExistence type="inferred from homology"/>
<organism evidence="10 11">
    <name type="scientific">Collimonas arenae</name>
    <dbReference type="NCBI Taxonomy" id="279058"/>
    <lineage>
        <taxon>Bacteria</taxon>
        <taxon>Pseudomonadati</taxon>
        <taxon>Pseudomonadota</taxon>
        <taxon>Betaproteobacteria</taxon>
        <taxon>Burkholderiales</taxon>
        <taxon>Oxalobacteraceae</taxon>
        <taxon>Collimonas</taxon>
    </lineage>
</organism>
<feature type="binding site" evidence="7">
    <location>
        <position position="205"/>
    </location>
    <ligand>
        <name>substrate</name>
    </ligand>
</feature>
<evidence type="ECO:0000256" key="5">
    <source>
        <dbReference type="ARBA" id="ARBA00031395"/>
    </source>
</evidence>
<dbReference type="SUPFAM" id="SSF101790">
    <property type="entry name" value="Aminomethyltransferase beta-barrel domain"/>
    <property type="match status" value="1"/>
</dbReference>
<dbReference type="Pfam" id="PF01571">
    <property type="entry name" value="GCV_T"/>
    <property type="match status" value="1"/>
</dbReference>
<dbReference type="Gene3D" id="3.30.70.1400">
    <property type="entry name" value="Aminomethyltransferase beta-barrel domains"/>
    <property type="match status" value="1"/>
</dbReference>
<accession>A0A0A1FBA0</accession>
<evidence type="ECO:0000256" key="7">
    <source>
        <dbReference type="PIRSR" id="PIRSR006487-1"/>
    </source>
</evidence>
<dbReference type="GO" id="GO:0032259">
    <property type="term" value="P:methylation"/>
    <property type="evidence" value="ECO:0007669"/>
    <property type="project" value="UniProtKB-KW"/>
</dbReference>
<evidence type="ECO:0000259" key="8">
    <source>
        <dbReference type="Pfam" id="PF01571"/>
    </source>
</evidence>
<dbReference type="GO" id="GO:0004047">
    <property type="term" value="F:aminomethyltransferase activity"/>
    <property type="evidence" value="ECO:0007669"/>
    <property type="project" value="UniProtKB-EC"/>
</dbReference>
<dbReference type="PANTHER" id="PTHR43757">
    <property type="entry name" value="AMINOMETHYLTRANSFERASE"/>
    <property type="match status" value="1"/>
</dbReference>
<dbReference type="InterPro" id="IPR027266">
    <property type="entry name" value="TrmE/GcvT-like"/>
</dbReference>
<dbReference type="FunFam" id="3.30.70.1400:FF:000007">
    <property type="entry name" value="Glycine cleavage system aminomethyltransferase T"/>
    <property type="match status" value="1"/>
</dbReference>
<dbReference type="NCBIfam" id="NF010093">
    <property type="entry name" value="PRK13579.1"/>
    <property type="match status" value="1"/>
</dbReference>
<dbReference type="InterPro" id="IPR013977">
    <property type="entry name" value="GcvT_C"/>
</dbReference>
<dbReference type="PIRSF" id="PIRSF006487">
    <property type="entry name" value="GcvT"/>
    <property type="match status" value="1"/>
</dbReference>
<dbReference type="RefSeq" id="WP_038489336.1">
    <property type="nucleotide sequence ID" value="NZ_CP009962.1"/>
</dbReference>
<dbReference type="HOGENOM" id="CLU_007884_10_0_4"/>
<dbReference type="GO" id="GO:0005960">
    <property type="term" value="C:glycine cleavage complex"/>
    <property type="evidence" value="ECO:0007669"/>
    <property type="project" value="InterPro"/>
</dbReference>
<dbReference type="Gene3D" id="3.30.1360.120">
    <property type="entry name" value="Probable tRNA modification gtpase trme, domain 1"/>
    <property type="match status" value="1"/>
</dbReference>
<dbReference type="InterPro" id="IPR029043">
    <property type="entry name" value="GcvT/YgfZ_C"/>
</dbReference>
<dbReference type="KEGG" id="care:LT85_2613"/>
<evidence type="ECO:0000256" key="1">
    <source>
        <dbReference type="ARBA" id="ARBA00008609"/>
    </source>
</evidence>
<keyword evidence="3" id="KW-0032">Aminotransferase</keyword>
<keyword evidence="11" id="KW-1185">Reference proteome</keyword>
<dbReference type="SUPFAM" id="SSF103025">
    <property type="entry name" value="Folate-binding domain"/>
    <property type="match status" value="1"/>
</dbReference>
<evidence type="ECO:0000256" key="4">
    <source>
        <dbReference type="ARBA" id="ARBA00022679"/>
    </source>
</evidence>
<dbReference type="EMBL" id="CP009962">
    <property type="protein sequence ID" value="AIY41771.1"/>
    <property type="molecule type" value="Genomic_DNA"/>
</dbReference>
<comment type="catalytic activity">
    <reaction evidence="6">
        <text>N(6)-[(R)-S(8)-aminomethyldihydrolipoyl]-L-lysyl-[protein] + (6S)-5,6,7,8-tetrahydrofolate = N(6)-[(R)-dihydrolipoyl]-L-lysyl-[protein] + (6R)-5,10-methylene-5,6,7,8-tetrahydrofolate + NH4(+)</text>
        <dbReference type="Rhea" id="RHEA:16945"/>
        <dbReference type="Rhea" id="RHEA-COMP:10475"/>
        <dbReference type="Rhea" id="RHEA-COMP:10492"/>
        <dbReference type="ChEBI" id="CHEBI:15636"/>
        <dbReference type="ChEBI" id="CHEBI:28938"/>
        <dbReference type="ChEBI" id="CHEBI:57453"/>
        <dbReference type="ChEBI" id="CHEBI:83100"/>
        <dbReference type="ChEBI" id="CHEBI:83143"/>
        <dbReference type="EC" id="2.1.2.10"/>
    </reaction>
</comment>